<name>A0AAN6NK72_9PEZI</name>
<comment type="caution">
    <text evidence="2">The sequence shown here is derived from an EMBL/GenBank/DDBJ whole genome shotgun (WGS) entry which is preliminary data.</text>
</comment>
<sequence>CPSIPRSYPNNQCRVWTSSEESFQLVVSTQYCVFLLPNGYAWVYWTFLARFSACLLLPAFLIPTFDTNYMMHAHQIHLILPMRSSELSMLFTFLFSRLSLAVYVIIKHVCSSRDARSYYFAERHDKLAAAPRSIVVRCERRAHTSFAQQHIDITPAAWLFLPPSAHRTGRYA</sequence>
<keyword evidence="1" id="KW-0472">Membrane</keyword>
<keyword evidence="3" id="KW-1185">Reference proteome</keyword>
<evidence type="ECO:0000313" key="2">
    <source>
        <dbReference type="EMBL" id="KAK3945518.1"/>
    </source>
</evidence>
<proteinExistence type="predicted"/>
<accession>A0AAN6NK72</accession>
<dbReference type="Proteomes" id="UP001303473">
    <property type="component" value="Unassembled WGS sequence"/>
</dbReference>
<evidence type="ECO:0000256" key="1">
    <source>
        <dbReference type="SAM" id="Phobius"/>
    </source>
</evidence>
<protein>
    <submittedName>
        <fullName evidence="2">Uncharacterized protein</fullName>
    </submittedName>
</protein>
<dbReference type="EMBL" id="MU853754">
    <property type="protein sequence ID" value="KAK3945518.1"/>
    <property type="molecule type" value="Genomic_DNA"/>
</dbReference>
<dbReference type="AlphaFoldDB" id="A0AAN6NK72"/>
<keyword evidence="1" id="KW-0812">Transmembrane</keyword>
<keyword evidence="1" id="KW-1133">Transmembrane helix</keyword>
<reference evidence="3" key="1">
    <citation type="journal article" date="2023" name="Mol. Phylogenet. Evol.">
        <title>Genome-scale phylogeny and comparative genomics of the fungal order Sordariales.</title>
        <authorList>
            <person name="Hensen N."/>
            <person name="Bonometti L."/>
            <person name="Westerberg I."/>
            <person name="Brannstrom I.O."/>
            <person name="Guillou S."/>
            <person name="Cros-Aarteil S."/>
            <person name="Calhoun S."/>
            <person name="Haridas S."/>
            <person name="Kuo A."/>
            <person name="Mondo S."/>
            <person name="Pangilinan J."/>
            <person name="Riley R."/>
            <person name="LaButti K."/>
            <person name="Andreopoulos B."/>
            <person name="Lipzen A."/>
            <person name="Chen C."/>
            <person name="Yan M."/>
            <person name="Daum C."/>
            <person name="Ng V."/>
            <person name="Clum A."/>
            <person name="Steindorff A."/>
            <person name="Ohm R.A."/>
            <person name="Martin F."/>
            <person name="Silar P."/>
            <person name="Natvig D.O."/>
            <person name="Lalanne C."/>
            <person name="Gautier V."/>
            <person name="Ament-Velasquez S.L."/>
            <person name="Kruys A."/>
            <person name="Hutchinson M.I."/>
            <person name="Powell A.J."/>
            <person name="Barry K."/>
            <person name="Miller A.N."/>
            <person name="Grigoriev I.V."/>
            <person name="Debuchy R."/>
            <person name="Gladieux P."/>
            <person name="Hiltunen Thoren M."/>
            <person name="Johannesson H."/>
        </authorList>
    </citation>
    <scope>NUCLEOTIDE SEQUENCE [LARGE SCALE GENOMIC DNA]</scope>
    <source>
        <strain evidence="3">CBS 340.73</strain>
    </source>
</reference>
<organism evidence="2 3">
    <name type="scientific">Diplogelasinospora grovesii</name>
    <dbReference type="NCBI Taxonomy" id="303347"/>
    <lineage>
        <taxon>Eukaryota</taxon>
        <taxon>Fungi</taxon>
        <taxon>Dikarya</taxon>
        <taxon>Ascomycota</taxon>
        <taxon>Pezizomycotina</taxon>
        <taxon>Sordariomycetes</taxon>
        <taxon>Sordariomycetidae</taxon>
        <taxon>Sordariales</taxon>
        <taxon>Diplogelasinosporaceae</taxon>
        <taxon>Diplogelasinospora</taxon>
    </lineage>
</organism>
<gene>
    <name evidence="2" type="ORF">QBC46DRAFT_429948</name>
</gene>
<feature type="non-terminal residue" evidence="2">
    <location>
        <position position="1"/>
    </location>
</feature>
<feature type="transmembrane region" description="Helical" evidence="1">
    <location>
        <begin position="87"/>
        <end position="106"/>
    </location>
</feature>
<evidence type="ECO:0000313" key="3">
    <source>
        <dbReference type="Proteomes" id="UP001303473"/>
    </source>
</evidence>
<feature type="transmembrane region" description="Helical" evidence="1">
    <location>
        <begin position="42"/>
        <end position="66"/>
    </location>
</feature>